<dbReference type="EMBL" id="ML769670">
    <property type="protein sequence ID" value="KAE9390105.1"/>
    <property type="molecule type" value="Genomic_DNA"/>
</dbReference>
<name>A0A6A4GYI7_9AGAR</name>
<protein>
    <submittedName>
        <fullName evidence="2">Uncharacterized protein</fullName>
    </submittedName>
</protein>
<reference evidence="2" key="1">
    <citation type="journal article" date="2019" name="Environ. Microbiol.">
        <title>Fungal ecological strategies reflected in gene transcription - a case study of two litter decomposers.</title>
        <authorList>
            <person name="Barbi F."/>
            <person name="Kohler A."/>
            <person name="Barry K."/>
            <person name="Baskaran P."/>
            <person name="Daum C."/>
            <person name="Fauchery L."/>
            <person name="Ihrmark K."/>
            <person name="Kuo A."/>
            <person name="LaButti K."/>
            <person name="Lipzen A."/>
            <person name="Morin E."/>
            <person name="Grigoriev I.V."/>
            <person name="Henrissat B."/>
            <person name="Lindahl B."/>
            <person name="Martin F."/>
        </authorList>
    </citation>
    <scope>NUCLEOTIDE SEQUENCE</scope>
    <source>
        <strain evidence="2">JB14</strain>
    </source>
</reference>
<feature type="transmembrane region" description="Helical" evidence="1">
    <location>
        <begin position="77"/>
        <end position="102"/>
    </location>
</feature>
<keyword evidence="3" id="KW-1185">Reference proteome</keyword>
<dbReference type="Proteomes" id="UP000799118">
    <property type="component" value="Unassembled WGS sequence"/>
</dbReference>
<organism evidence="2 3">
    <name type="scientific">Gymnopus androsaceus JB14</name>
    <dbReference type="NCBI Taxonomy" id="1447944"/>
    <lineage>
        <taxon>Eukaryota</taxon>
        <taxon>Fungi</taxon>
        <taxon>Dikarya</taxon>
        <taxon>Basidiomycota</taxon>
        <taxon>Agaricomycotina</taxon>
        <taxon>Agaricomycetes</taxon>
        <taxon>Agaricomycetidae</taxon>
        <taxon>Agaricales</taxon>
        <taxon>Marasmiineae</taxon>
        <taxon>Omphalotaceae</taxon>
        <taxon>Gymnopus</taxon>
    </lineage>
</organism>
<keyword evidence="1" id="KW-0812">Transmembrane</keyword>
<dbReference type="AlphaFoldDB" id="A0A6A4GYI7"/>
<keyword evidence="1" id="KW-0472">Membrane</keyword>
<sequence>MPLSLQRRHSTKTRSSKRFHLQPCQSSYCLSTRILRLLPVDTSNSNDNRVGGSVARSPTFAQSLISVIYPTVTTVKVVVLCLILFFDSHLVLTILFLALALFTNNPQ</sequence>
<evidence type="ECO:0000313" key="3">
    <source>
        <dbReference type="Proteomes" id="UP000799118"/>
    </source>
</evidence>
<gene>
    <name evidence="2" type="ORF">BT96DRAFT_355276</name>
</gene>
<proteinExistence type="predicted"/>
<evidence type="ECO:0000256" key="1">
    <source>
        <dbReference type="SAM" id="Phobius"/>
    </source>
</evidence>
<accession>A0A6A4GYI7</accession>
<evidence type="ECO:0000313" key="2">
    <source>
        <dbReference type="EMBL" id="KAE9390105.1"/>
    </source>
</evidence>
<keyword evidence="1" id="KW-1133">Transmembrane helix</keyword>